<reference evidence="7 8" key="2">
    <citation type="journal article" date="2014" name="Genome Announc.">
        <title>Complete Genome Sequence of Coprothermobacter proteolyticus DSM 5265.</title>
        <authorList>
            <person name="Alexiev A."/>
            <person name="Coil D.A."/>
            <person name="Badger J.H."/>
            <person name="Enticknap J."/>
            <person name="Ward N."/>
            <person name="Robb F.T."/>
            <person name="Eisen J.A."/>
        </authorList>
    </citation>
    <scope>NUCLEOTIDE SEQUENCE [LARGE SCALE GENOMIC DNA]</scope>
    <source>
        <strain evidence="8">ATCC 35245 / DSM 5265 / OCM 4 / BT</strain>
    </source>
</reference>
<dbReference type="CDD" id="cd16964">
    <property type="entry name" value="YqgF"/>
    <property type="match status" value="1"/>
</dbReference>
<evidence type="ECO:0000256" key="5">
    <source>
        <dbReference type="HAMAP-Rule" id="MF_00651"/>
    </source>
</evidence>
<dbReference type="RefSeq" id="WP_012543874.1">
    <property type="nucleotide sequence ID" value="NC_011295.1"/>
</dbReference>
<keyword evidence="1 5" id="KW-0963">Cytoplasm</keyword>
<dbReference type="Gene3D" id="3.30.420.140">
    <property type="entry name" value="YqgF/RNase H-like domain"/>
    <property type="match status" value="1"/>
</dbReference>
<dbReference type="GO" id="GO:0004518">
    <property type="term" value="F:nuclease activity"/>
    <property type="evidence" value="ECO:0007669"/>
    <property type="project" value="UniProtKB-KW"/>
</dbReference>
<dbReference type="Proteomes" id="UP000001732">
    <property type="component" value="Chromosome"/>
</dbReference>
<dbReference type="NCBIfam" id="TIGR00250">
    <property type="entry name" value="RNAse_H_YqgF"/>
    <property type="match status" value="1"/>
</dbReference>
<dbReference type="Pfam" id="PF03652">
    <property type="entry name" value="RuvX"/>
    <property type="match status" value="1"/>
</dbReference>
<dbReference type="InterPro" id="IPR037027">
    <property type="entry name" value="YqgF/RNaseH-like_dom_sf"/>
</dbReference>
<dbReference type="GO" id="GO:0005829">
    <property type="term" value="C:cytosol"/>
    <property type="evidence" value="ECO:0007669"/>
    <property type="project" value="TreeGrafter"/>
</dbReference>
<evidence type="ECO:0000313" key="8">
    <source>
        <dbReference type="Proteomes" id="UP000001732"/>
    </source>
</evidence>
<dbReference type="KEGG" id="cpo:COPRO5265_0767"/>
<dbReference type="HAMAP" id="MF_00651">
    <property type="entry name" value="Nuclease_YqgF"/>
    <property type="match status" value="1"/>
</dbReference>
<proteinExistence type="inferred from homology"/>
<evidence type="ECO:0000313" key="7">
    <source>
        <dbReference type="EMBL" id="ACI17222.1"/>
    </source>
</evidence>
<dbReference type="EMBL" id="CP001145">
    <property type="protein sequence ID" value="ACI17222.1"/>
    <property type="molecule type" value="Genomic_DNA"/>
</dbReference>
<dbReference type="OrthoDB" id="9796140at2"/>
<feature type="domain" description="YqgF/RNase H-like" evidence="6">
    <location>
        <begin position="1"/>
        <end position="96"/>
    </location>
</feature>
<gene>
    <name evidence="7" type="ordered locus">COPRO5265_0767</name>
</gene>
<dbReference type="GO" id="GO:0000967">
    <property type="term" value="P:rRNA 5'-end processing"/>
    <property type="evidence" value="ECO:0007669"/>
    <property type="project" value="UniProtKB-UniRule"/>
</dbReference>
<evidence type="ECO:0000256" key="1">
    <source>
        <dbReference type="ARBA" id="ARBA00022490"/>
    </source>
</evidence>
<dbReference type="AlphaFoldDB" id="B5Y8L7"/>
<keyword evidence="4 5" id="KW-0378">Hydrolase</keyword>
<evidence type="ECO:0000259" key="6">
    <source>
        <dbReference type="SMART" id="SM00732"/>
    </source>
</evidence>
<sequence length="137" mass="15492">MIVAVDFGLKRIGMARSDDSETWAFPHKTLEGNDLETKLIIELKKIGPRVVVLGLPRNMDGTEGEMAVAVRALGQRLEDVGFTVDFWDERLTSRLVSRQDPRSLKKAIKDKGKVDLMSAVLILQEYINARRRTNEPQ</sequence>
<dbReference type="PANTHER" id="PTHR33317:SF4">
    <property type="entry name" value="POLYNUCLEOTIDYL TRANSFERASE, RIBONUCLEASE H-LIKE SUPERFAMILY PROTEIN"/>
    <property type="match status" value="1"/>
</dbReference>
<reference evidence="8" key="1">
    <citation type="submission" date="2008-08" db="EMBL/GenBank/DDBJ databases">
        <title>The complete genome sequence of Coprothermobacter proteolyticus strain ATCC 5245 / DSM 5265 / BT.</title>
        <authorList>
            <person name="Dodson R.J."/>
            <person name="Durkin A.S."/>
            <person name="Wu M."/>
            <person name="Eisen J."/>
            <person name="Sutton G."/>
        </authorList>
    </citation>
    <scope>NUCLEOTIDE SEQUENCE [LARGE SCALE GENOMIC DNA]</scope>
    <source>
        <strain evidence="8">ATCC 35245 / DSM 5265 / OCM 4 / BT</strain>
    </source>
</reference>
<evidence type="ECO:0000256" key="2">
    <source>
        <dbReference type="ARBA" id="ARBA00022517"/>
    </source>
</evidence>
<dbReference type="InterPro" id="IPR006641">
    <property type="entry name" value="YqgF/RNaseH-like_dom"/>
</dbReference>
<dbReference type="HOGENOM" id="CLU_098240_2_0_9"/>
<keyword evidence="2 5" id="KW-0690">Ribosome biogenesis</keyword>
<name>B5Y8L7_COPPD</name>
<organism evidence="7 8">
    <name type="scientific">Coprothermobacter proteolyticus (strain ATCC 35245 / DSM 5265 / OCM 4 / BT)</name>
    <dbReference type="NCBI Taxonomy" id="309798"/>
    <lineage>
        <taxon>Bacteria</taxon>
        <taxon>Pseudomonadati</taxon>
        <taxon>Coprothermobacterota</taxon>
        <taxon>Coprothermobacteria</taxon>
        <taxon>Coprothermobacterales</taxon>
        <taxon>Coprothermobacteraceae</taxon>
        <taxon>Coprothermobacter</taxon>
    </lineage>
</organism>
<dbReference type="SUPFAM" id="SSF53098">
    <property type="entry name" value="Ribonuclease H-like"/>
    <property type="match status" value="1"/>
</dbReference>
<comment type="function">
    <text evidence="5">Could be a nuclease involved in processing of the 5'-end of pre-16S rRNA.</text>
</comment>
<dbReference type="PANTHER" id="PTHR33317">
    <property type="entry name" value="POLYNUCLEOTIDYL TRANSFERASE, RIBONUCLEASE H-LIKE SUPERFAMILY PROTEIN"/>
    <property type="match status" value="1"/>
</dbReference>
<evidence type="ECO:0000256" key="4">
    <source>
        <dbReference type="ARBA" id="ARBA00022801"/>
    </source>
</evidence>
<dbReference type="InterPro" id="IPR012337">
    <property type="entry name" value="RNaseH-like_sf"/>
</dbReference>
<keyword evidence="8" id="KW-1185">Reference proteome</keyword>
<keyword evidence="3 5" id="KW-0540">Nuclease</keyword>
<dbReference type="SMART" id="SM00732">
    <property type="entry name" value="YqgFc"/>
    <property type="match status" value="1"/>
</dbReference>
<protein>
    <recommendedName>
        <fullName evidence="5">Putative pre-16S rRNA nuclease</fullName>
        <ecNumber evidence="5">3.1.-.-</ecNumber>
    </recommendedName>
</protein>
<dbReference type="eggNOG" id="COG0816">
    <property type="taxonomic scope" value="Bacteria"/>
</dbReference>
<dbReference type="EC" id="3.1.-.-" evidence="5"/>
<dbReference type="InterPro" id="IPR005227">
    <property type="entry name" value="YqgF"/>
</dbReference>
<accession>B5Y8L7</accession>
<evidence type="ECO:0000256" key="3">
    <source>
        <dbReference type="ARBA" id="ARBA00022722"/>
    </source>
</evidence>
<comment type="similarity">
    <text evidence="5">Belongs to the YqgF HJR family.</text>
</comment>
<dbReference type="GO" id="GO:0016788">
    <property type="term" value="F:hydrolase activity, acting on ester bonds"/>
    <property type="evidence" value="ECO:0007669"/>
    <property type="project" value="UniProtKB-UniRule"/>
</dbReference>
<comment type="subcellular location">
    <subcellularLocation>
        <location evidence="5">Cytoplasm</location>
    </subcellularLocation>
</comment>
<dbReference type="STRING" id="309798.COPRO5265_0767"/>